<dbReference type="Proteomes" id="UP001352263">
    <property type="component" value="Unassembled WGS sequence"/>
</dbReference>
<dbReference type="Pfam" id="PF13646">
    <property type="entry name" value="HEAT_2"/>
    <property type="match status" value="1"/>
</dbReference>
<dbReference type="EMBL" id="JAWIIV010000007">
    <property type="protein sequence ID" value="MEC4719578.1"/>
    <property type="molecule type" value="Genomic_DNA"/>
</dbReference>
<dbReference type="InterPro" id="IPR011989">
    <property type="entry name" value="ARM-like"/>
</dbReference>
<dbReference type="RefSeq" id="WP_326506293.1">
    <property type="nucleotide sequence ID" value="NZ_JAWIIV010000007.1"/>
</dbReference>
<evidence type="ECO:0000313" key="3">
    <source>
        <dbReference type="Proteomes" id="UP001352263"/>
    </source>
</evidence>
<dbReference type="Gene3D" id="1.25.10.10">
    <property type="entry name" value="Leucine-rich Repeat Variant"/>
    <property type="match status" value="1"/>
</dbReference>
<evidence type="ECO:0000313" key="2">
    <source>
        <dbReference type="EMBL" id="MEC4719578.1"/>
    </source>
</evidence>
<keyword evidence="3" id="KW-1185">Reference proteome</keyword>
<comment type="caution">
    <text evidence="2">The sequence shown here is derived from an EMBL/GenBank/DDBJ whole genome shotgun (WGS) entry which is preliminary data.</text>
</comment>
<accession>A0ABU6J7T7</accession>
<dbReference type="InterPro" id="IPR016024">
    <property type="entry name" value="ARM-type_fold"/>
</dbReference>
<keyword evidence="1" id="KW-0812">Transmembrane</keyword>
<dbReference type="SUPFAM" id="SSF48371">
    <property type="entry name" value="ARM repeat"/>
    <property type="match status" value="1"/>
</dbReference>
<protein>
    <submittedName>
        <fullName evidence="2">HEAT repeat domain-containing protein</fullName>
    </submittedName>
</protein>
<sequence length="349" mass="38559">MSSTLSDPLLAAAFWTGFGALVVTLLLAGEIVNLRMALRRRQRREQAALAKWRPILNAAVIGEIPDTLPRLRRGERLVFLKFWVHLHQSLRGSASAALNEVALRLQCDALARDLLVGRRRAAKLLAIIVLGHMRDSNAWDALERQAASTDSTASLHAFWALVQINPKAAADTMMPSFIQRGDWALSQVVNILQEAREDCADALERIIPALPDDRLPRALQLAEALRANLPPAMQAGLLRHEAVPVLAAALRIVSNPAVGGEVRMHAAHPDWRVRVQVAKALGRIGGREDVALLVQLLNDAEWWVRYRAAQALAELPFLGRDGLDRLRAEATDRYAADMLTQVMAEREMA</sequence>
<dbReference type="InterPro" id="IPR004155">
    <property type="entry name" value="PBS_lyase_HEAT"/>
</dbReference>
<reference evidence="2 3" key="1">
    <citation type="submission" date="2023-10" db="EMBL/GenBank/DDBJ databases">
        <title>Noviherbaspirillum sp. CPCC 100848 genome assembly.</title>
        <authorList>
            <person name="Li X.Y."/>
            <person name="Fang X.M."/>
        </authorList>
    </citation>
    <scope>NUCLEOTIDE SEQUENCE [LARGE SCALE GENOMIC DNA]</scope>
    <source>
        <strain evidence="2 3">CPCC 100848</strain>
    </source>
</reference>
<dbReference type="SMART" id="SM00567">
    <property type="entry name" value="EZ_HEAT"/>
    <property type="match status" value="2"/>
</dbReference>
<gene>
    <name evidence="2" type="ORF">RY831_10480</name>
</gene>
<feature type="transmembrane region" description="Helical" evidence="1">
    <location>
        <begin position="12"/>
        <end position="34"/>
    </location>
</feature>
<keyword evidence="1" id="KW-0472">Membrane</keyword>
<keyword evidence="1" id="KW-1133">Transmembrane helix</keyword>
<proteinExistence type="predicted"/>
<organism evidence="2 3">
    <name type="scientific">Noviherbaspirillum album</name>
    <dbReference type="NCBI Taxonomy" id="3080276"/>
    <lineage>
        <taxon>Bacteria</taxon>
        <taxon>Pseudomonadati</taxon>
        <taxon>Pseudomonadota</taxon>
        <taxon>Betaproteobacteria</taxon>
        <taxon>Burkholderiales</taxon>
        <taxon>Oxalobacteraceae</taxon>
        <taxon>Noviherbaspirillum</taxon>
    </lineage>
</organism>
<evidence type="ECO:0000256" key="1">
    <source>
        <dbReference type="SAM" id="Phobius"/>
    </source>
</evidence>
<name>A0ABU6J7T7_9BURK</name>